<feature type="domain" description="Gfo/Idh/MocA-like oxidoreductase C-terminal" evidence="4">
    <location>
        <begin position="145"/>
        <end position="356"/>
    </location>
</feature>
<dbReference type="Proteomes" id="UP000541810">
    <property type="component" value="Unassembled WGS sequence"/>
</dbReference>
<dbReference type="Pfam" id="PF01408">
    <property type="entry name" value="GFO_IDH_MocA"/>
    <property type="match status" value="1"/>
</dbReference>
<dbReference type="PANTHER" id="PTHR43708:SF5">
    <property type="entry name" value="CONSERVED EXPRESSED OXIDOREDUCTASE (EUROFUNG)-RELATED"/>
    <property type="match status" value="1"/>
</dbReference>
<dbReference type="InterPro" id="IPR004104">
    <property type="entry name" value="Gfo/Idh/MocA-like_OxRdtase_C"/>
</dbReference>
<keyword evidence="6" id="KW-1185">Reference proteome</keyword>
<dbReference type="Gene3D" id="3.40.50.720">
    <property type="entry name" value="NAD(P)-binding Rossmann-like Domain"/>
    <property type="match status" value="1"/>
</dbReference>
<dbReference type="InterPro" id="IPR000683">
    <property type="entry name" value="Gfo/Idh/MocA-like_OxRdtase_N"/>
</dbReference>
<dbReference type="PANTHER" id="PTHR43708">
    <property type="entry name" value="CONSERVED EXPRESSED OXIDOREDUCTASE (EUROFUNG)"/>
    <property type="match status" value="1"/>
</dbReference>
<evidence type="ECO:0000259" key="3">
    <source>
        <dbReference type="Pfam" id="PF01408"/>
    </source>
</evidence>
<dbReference type="InterPro" id="IPR051317">
    <property type="entry name" value="Gfo/Idh/MocA_oxidoreduct"/>
</dbReference>
<evidence type="ECO:0000256" key="1">
    <source>
        <dbReference type="ARBA" id="ARBA00010928"/>
    </source>
</evidence>
<dbReference type="GO" id="GO:0000166">
    <property type="term" value="F:nucleotide binding"/>
    <property type="evidence" value="ECO:0007669"/>
    <property type="project" value="InterPro"/>
</dbReference>
<feature type="domain" description="Gfo/Idh/MocA-like oxidoreductase N-terminal" evidence="3">
    <location>
        <begin position="16"/>
        <end position="128"/>
    </location>
</feature>
<accession>A0A7X0H5C0</accession>
<protein>
    <submittedName>
        <fullName evidence="5">Putative dehydrogenase</fullName>
    </submittedName>
</protein>
<proteinExistence type="inferred from homology"/>
<dbReference type="AlphaFoldDB" id="A0A7X0H5C0"/>
<dbReference type="RefSeq" id="WP_184677104.1">
    <property type="nucleotide sequence ID" value="NZ_JACHGY010000001.1"/>
</dbReference>
<comment type="similarity">
    <text evidence="1">Belongs to the Gfo/Idh/MocA family.</text>
</comment>
<comment type="caution">
    <text evidence="5">The sequence shown here is derived from an EMBL/GenBank/DDBJ whole genome shotgun (WGS) entry which is preliminary data.</text>
</comment>
<dbReference type="EMBL" id="JACHGY010000001">
    <property type="protein sequence ID" value="MBB6429530.1"/>
    <property type="molecule type" value="Genomic_DNA"/>
</dbReference>
<dbReference type="InterPro" id="IPR036291">
    <property type="entry name" value="NAD(P)-bd_dom_sf"/>
</dbReference>
<evidence type="ECO:0000256" key="2">
    <source>
        <dbReference type="ARBA" id="ARBA00023002"/>
    </source>
</evidence>
<evidence type="ECO:0000313" key="5">
    <source>
        <dbReference type="EMBL" id="MBB6429530.1"/>
    </source>
</evidence>
<name>A0A7X0H5C0_9BACT</name>
<evidence type="ECO:0000259" key="4">
    <source>
        <dbReference type="Pfam" id="PF02894"/>
    </source>
</evidence>
<dbReference type="SUPFAM" id="SSF55347">
    <property type="entry name" value="Glyceraldehyde-3-phosphate dehydrogenase-like, C-terminal domain"/>
    <property type="match status" value="1"/>
</dbReference>
<dbReference type="Gene3D" id="3.30.360.10">
    <property type="entry name" value="Dihydrodipicolinate Reductase, domain 2"/>
    <property type="match status" value="1"/>
</dbReference>
<evidence type="ECO:0000313" key="6">
    <source>
        <dbReference type="Proteomes" id="UP000541810"/>
    </source>
</evidence>
<reference evidence="5 6" key="1">
    <citation type="submission" date="2020-08" db="EMBL/GenBank/DDBJ databases">
        <title>Genomic Encyclopedia of Type Strains, Phase IV (KMG-IV): sequencing the most valuable type-strain genomes for metagenomic binning, comparative biology and taxonomic classification.</title>
        <authorList>
            <person name="Goeker M."/>
        </authorList>
    </citation>
    <scope>NUCLEOTIDE SEQUENCE [LARGE SCALE GENOMIC DNA]</scope>
    <source>
        <strain evidence="5 6">DSM 103725</strain>
    </source>
</reference>
<dbReference type="GO" id="GO:0016491">
    <property type="term" value="F:oxidoreductase activity"/>
    <property type="evidence" value="ECO:0007669"/>
    <property type="project" value="UniProtKB-KW"/>
</dbReference>
<sequence length="364" mass="40414">MDITYKPTLPNNPVPIVIFGAGGIVKDAHLPAYKQAGFQVHGIYNRTVAKAEKLAEQYSIPNAYATVEEAIADAPENAVFDLAVMPPQFVGILDKLPKNSHVLLQKPMGDDWDTTLAIRDACWRNGHQAAINCQLRFAPFTMAARDLIERGLIGDLHHMEVHVEVYTPWHLFPHIHGLPRVEIQQHSIHHLDIVRSFLGDPGSMYARTLKHPKQAELASTRTTMILDYGDDIQATILVNHGHEFGAKHQQSYIKWEGTEGAIKATMGLLKNYPDGVPDEFEYCLLPPEGSDQAPEWHRVDLEGSWFPEAFVGSMAQVMRHKEGSLDAMPTRLEDVMRTMACVEAAYASDAAGGTPVDYSFAVEG</sequence>
<organism evidence="5 6">
    <name type="scientific">Algisphaera agarilytica</name>
    <dbReference type="NCBI Taxonomy" id="1385975"/>
    <lineage>
        <taxon>Bacteria</taxon>
        <taxon>Pseudomonadati</taxon>
        <taxon>Planctomycetota</taxon>
        <taxon>Phycisphaerae</taxon>
        <taxon>Phycisphaerales</taxon>
        <taxon>Phycisphaeraceae</taxon>
        <taxon>Algisphaera</taxon>
    </lineage>
</organism>
<dbReference type="SUPFAM" id="SSF51735">
    <property type="entry name" value="NAD(P)-binding Rossmann-fold domains"/>
    <property type="match status" value="1"/>
</dbReference>
<keyword evidence="2" id="KW-0560">Oxidoreductase</keyword>
<dbReference type="Pfam" id="PF02894">
    <property type="entry name" value="GFO_IDH_MocA_C"/>
    <property type="match status" value="1"/>
</dbReference>
<gene>
    <name evidence="5" type="ORF">HNQ40_001336</name>
</gene>